<dbReference type="GO" id="GO:0036064">
    <property type="term" value="C:ciliary basal body"/>
    <property type="evidence" value="ECO:0007669"/>
    <property type="project" value="TreeGrafter"/>
</dbReference>
<accession>A0AAV2TUI0</accession>
<evidence type="ECO:0000313" key="12">
    <source>
        <dbReference type="Proteomes" id="UP001497525"/>
    </source>
</evidence>
<comment type="function">
    <text evidence="9">Essential for sperm motility and is involved in the regulation of the beating frequency of motile cilia on the epithelial cells of the respiratory tract. Required for the establishment of radial spokes in sperm flagella.</text>
</comment>
<evidence type="ECO:0000256" key="4">
    <source>
        <dbReference type="ARBA" id="ARBA00022490"/>
    </source>
</evidence>
<keyword evidence="7" id="KW-0206">Cytoskeleton</keyword>
<keyword evidence="5" id="KW-0970">Cilium biogenesis/degradation</keyword>
<evidence type="ECO:0000256" key="8">
    <source>
        <dbReference type="ARBA" id="ARBA00023273"/>
    </source>
</evidence>
<organism evidence="11 12">
    <name type="scientific">Calicophoron daubneyi</name>
    <name type="common">Rumen fluke</name>
    <name type="synonym">Paramphistomum daubneyi</name>
    <dbReference type="NCBI Taxonomy" id="300641"/>
    <lineage>
        <taxon>Eukaryota</taxon>
        <taxon>Metazoa</taxon>
        <taxon>Spiralia</taxon>
        <taxon>Lophotrochozoa</taxon>
        <taxon>Platyhelminthes</taxon>
        <taxon>Trematoda</taxon>
        <taxon>Digenea</taxon>
        <taxon>Plagiorchiida</taxon>
        <taxon>Pronocephalata</taxon>
        <taxon>Paramphistomoidea</taxon>
        <taxon>Paramphistomidae</taxon>
        <taxon>Calicophoron</taxon>
    </lineage>
</organism>
<dbReference type="PANTHER" id="PTHR21442">
    <property type="entry name" value="CILIA- AND FLAGELLA-ASSOCIATED PROTEIN 206"/>
    <property type="match status" value="1"/>
</dbReference>
<comment type="subcellular location">
    <subcellularLocation>
        <location evidence="1">Cytoplasm</location>
        <location evidence="1">Cytoskeleton</location>
        <location evidence="1">Cilium axoneme</location>
    </subcellularLocation>
</comment>
<proteinExistence type="inferred from homology"/>
<keyword evidence="8" id="KW-0966">Cell projection</keyword>
<evidence type="ECO:0000256" key="9">
    <source>
        <dbReference type="ARBA" id="ARBA00045321"/>
    </source>
</evidence>
<evidence type="ECO:0000256" key="1">
    <source>
        <dbReference type="ARBA" id="ARBA00004430"/>
    </source>
</evidence>
<protein>
    <recommendedName>
        <fullName evidence="3">Cilia- and flagella-associated protein 206</fullName>
    </recommendedName>
</protein>
<dbReference type="GO" id="GO:0005930">
    <property type="term" value="C:axoneme"/>
    <property type="evidence" value="ECO:0007669"/>
    <property type="project" value="UniProtKB-SubCell"/>
</dbReference>
<evidence type="ECO:0000256" key="7">
    <source>
        <dbReference type="ARBA" id="ARBA00023212"/>
    </source>
</evidence>
<keyword evidence="4" id="KW-0963">Cytoplasm</keyword>
<evidence type="ECO:0000256" key="3">
    <source>
        <dbReference type="ARBA" id="ARBA00021602"/>
    </source>
</evidence>
<comment type="similarity">
    <text evidence="2">Belongs to the CFAP206 family.</text>
</comment>
<evidence type="ECO:0000313" key="11">
    <source>
        <dbReference type="EMBL" id="CAL5140800.1"/>
    </source>
</evidence>
<feature type="coiled-coil region" evidence="10">
    <location>
        <begin position="291"/>
        <end position="325"/>
    </location>
</feature>
<evidence type="ECO:0000256" key="10">
    <source>
        <dbReference type="SAM" id="Coils"/>
    </source>
</evidence>
<keyword evidence="6" id="KW-0969">Cilium</keyword>
<name>A0AAV2TUI0_CALDB</name>
<keyword evidence="10" id="KW-0175">Coiled coil</keyword>
<evidence type="ECO:0000256" key="6">
    <source>
        <dbReference type="ARBA" id="ARBA00023069"/>
    </source>
</evidence>
<dbReference type="AlphaFoldDB" id="A0AAV2TUI0"/>
<comment type="caution">
    <text evidence="11">The sequence shown here is derived from an EMBL/GenBank/DDBJ whole genome shotgun (WGS) entry which is preliminary data.</text>
</comment>
<dbReference type="GO" id="GO:0003356">
    <property type="term" value="P:regulation of cilium beat frequency"/>
    <property type="evidence" value="ECO:0007669"/>
    <property type="project" value="TreeGrafter"/>
</dbReference>
<reference evidence="11" key="1">
    <citation type="submission" date="2024-06" db="EMBL/GenBank/DDBJ databases">
        <authorList>
            <person name="Liu X."/>
            <person name="Lenzi L."/>
            <person name="Haldenby T S."/>
            <person name="Uol C."/>
        </authorList>
    </citation>
    <scope>NUCLEOTIDE SEQUENCE</scope>
</reference>
<dbReference type="GO" id="GO:0030030">
    <property type="term" value="P:cell projection organization"/>
    <property type="evidence" value="ECO:0007669"/>
    <property type="project" value="UniProtKB-KW"/>
</dbReference>
<dbReference type="Proteomes" id="UP001497525">
    <property type="component" value="Unassembled WGS sequence"/>
</dbReference>
<dbReference type="PANTHER" id="PTHR21442:SF0">
    <property type="entry name" value="CILIA- AND FLAGELLA-ASSOCIATED PROTEIN 206"/>
    <property type="match status" value="1"/>
</dbReference>
<evidence type="ECO:0000256" key="5">
    <source>
        <dbReference type="ARBA" id="ARBA00022794"/>
    </source>
</evidence>
<evidence type="ECO:0000256" key="2">
    <source>
        <dbReference type="ARBA" id="ARBA00010500"/>
    </source>
</evidence>
<dbReference type="EMBL" id="CAXLJL010000789">
    <property type="protein sequence ID" value="CAL5140800.1"/>
    <property type="molecule type" value="Genomic_DNA"/>
</dbReference>
<gene>
    <name evidence="11" type="ORF">CDAUBV1_LOCUS16093</name>
</gene>
<dbReference type="InterPro" id="IPR021897">
    <property type="entry name" value="FAP206"/>
</dbReference>
<sequence length="667" mass="75360">MPREQAETVITRIIREIIQECLAKGEEVSETLVAYIVKAVVLDPESDFLPDKPLTKHDVQKLVKMCVDRLLDRESPSLDTMKMQVFFELNHLERNEFLEEHHRVMEQMLEAVMLEAIEVRAKTREELEDVYRKIIAAVLMRSGLGAPTNVEVVRETTAALQSVFPQTDVGTYVTSTYNEKRSQLFELTSIVTGIRLFNKDCCKGGAGIDDLPCLLRQGIPMAVDTLREELDRAKCLAACYTSLFLKLAAYDPSPGALSSVNAAVRVAQEDGITLDLLRSAVVNARQYESFLTILEEEMSRMIGIIDKLNEKFKNCLKELRDLISDRAAVPSAQVYPEFIKLAGVWRSFQDEMVLLSVMTTTLNSIQSYFVGRRLKWSREKLLHLISDSEIVYDEKIKQYGPLPESDRGKFTWVYPNTMSAALKLGMEFKGFCAWSIIRHQGLLVRSDLSMGLMLLPPENKLYAFSSPEAAMDFVAAADHFLNAIPDVVRRLPELIQFLKLGYVFSKGIPSQASAHLVERPLGRVEAGMQTEVHPIESYIDKNYEWNEWELRKKALKLANLRKKATSSVQTILSNWRRDNATQVYLLKDSTSSTKEDGYTQVPRPSVFYHGLRGCGGADKAVGAENATTKNSSWCVVYRETNETTVDLTIPVEQQLLGSLEKGKVTWL</sequence>
<dbReference type="Pfam" id="PF12018">
    <property type="entry name" value="FAP206"/>
    <property type="match status" value="1"/>
</dbReference>